<evidence type="ECO:0000313" key="4">
    <source>
        <dbReference type="Proteomes" id="UP000254958"/>
    </source>
</evidence>
<dbReference type="AlphaFoldDB" id="A0A370G5B7"/>
<reference evidence="3 4" key="1">
    <citation type="submission" date="2018-07" db="EMBL/GenBank/DDBJ databases">
        <title>Genomic Encyclopedia of Type Strains, Phase IV (KMG-IV): sequencing the most valuable type-strain genomes for metagenomic binning, comparative biology and taxonomic classification.</title>
        <authorList>
            <person name="Goeker M."/>
        </authorList>
    </citation>
    <scope>NUCLEOTIDE SEQUENCE [LARGE SCALE GENOMIC DNA]</scope>
    <source>
        <strain evidence="3 4">DSM 5603</strain>
    </source>
</reference>
<evidence type="ECO:0000313" key="2">
    <source>
        <dbReference type="EMBL" id="MBB2186800.1"/>
    </source>
</evidence>
<gene>
    <name evidence="3" type="ORF">C7453_105193</name>
    <name evidence="2" type="ORF">HLH32_10460</name>
</gene>
<keyword evidence="4" id="KW-1185">Reference proteome</keyword>
<accession>A0A370G5B7</accession>
<organism evidence="3 4">
    <name type="scientific">Gluconacetobacter liquefaciens</name>
    <name type="common">Acetobacter liquefaciens</name>
    <dbReference type="NCBI Taxonomy" id="89584"/>
    <lineage>
        <taxon>Bacteria</taxon>
        <taxon>Pseudomonadati</taxon>
        <taxon>Pseudomonadota</taxon>
        <taxon>Alphaproteobacteria</taxon>
        <taxon>Acetobacterales</taxon>
        <taxon>Acetobacteraceae</taxon>
        <taxon>Gluconacetobacter</taxon>
    </lineage>
</organism>
<keyword evidence="1" id="KW-0472">Membrane</keyword>
<proteinExistence type="predicted"/>
<feature type="transmembrane region" description="Helical" evidence="1">
    <location>
        <begin position="35"/>
        <end position="68"/>
    </location>
</feature>
<dbReference type="RefSeq" id="WP_114727535.1">
    <property type="nucleotide sequence ID" value="NZ_BJMI01000025.1"/>
</dbReference>
<keyword evidence="1" id="KW-1133">Transmembrane helix</keyword>
<evidence type="ECO:0000256" key="1">
    <source>
        <dbReference type="SAM" id="Phobius"/>
    </source>
</evidence>
<keyword evidence="1" id="KW-0812">Transmembrane</keyword>
<sequence length="74" mass="8177">MTVYPCCTTQAVAPSADAAAIRPSRMKAGRIMTGVIRYGVAFVFSAFPWIFIVFYMVISISASISFMYLTHSQK</sequence>
<evidence type="ECO:0000313" key="5">
    <source>
        <dbReference type="Proteomes" id="UP000562982"/>
    </source>
</evidence>
<dbReference type="EMBL" id="QQAW01000005">
    <property type="protein sequence ID" value="RDI37784.1"/>
    <property type="molecule type" value="Genomic_DNA"/>
</dbReference>
<dbReference type="Proteomes" id="UP000254958">
    <property type="component" value="Unassembled WGS sequence"/>
</dbReference>
<dbReference type="Proteomes" id="UP000562982">
    <property type="component" value="Unassembled WGS sequence"/>
</dbReference>
<name>A0A370G5B7_GLULI</name>
<dbReference type="EMBL" id="JABEQI010000005">
    <property type="protein sequence ID" value="MBB2186800.1"/>
    <property type="molecule type" value="Genomic_DNA"/>
</dbReference>
<evidence type="ECO:0000313" key="3">
    <source>
        <dbReference type="EMBL" id="RDI37784.1"/>
    </source>
</evidence>
<reference evidence="2 5" key="2">
    <citation type="submission" date="2020-04" db="EMBL/GenBank/DDBJ databases">
        <title>Description of novel Gluconacetobacter.</title>
        <authorList>
            <person name="Sombolestani A."/>
        </authorList>
    </citation>
    <scope>NUCLEOTIDE SEQUENCE [LARGE SCALE GENOMIC DNA]</scope>
    <source>
        <strain evidence="2 5">LMG 1382</strain>
    </source>
</reference>
<protein>
    <submittedName>
        <fullName evidence="3">Uncharacterized protein</fullName>
    </submittedName>
</protein>
<comment type="caution">
    <text evidence="3">The sequence shown here is derived from an EMBL/GenBank/DDBJ whole genome shotgun (WGS) entry which is preliminary data.</text>
</comment>